<dbReference type="GO" id="GO:0006189">
    <property type="term" value="P:'de novo' IMP biosynthetic process"/>
    <property type="evidence" value="ECO:0007669"/>
    <property type="project" value="UniProtKB-UniPathway"/>
</dbReference>
<organism evidence="9 10">
    <name type="scientific">Thermothielavioides terrestris</name>
    <dbReference type="NCBI Taxonomy" id="2587410"/>
    <lineage>
        <taxon>Eukaryota</taxon>
        <taxon>Fungi</taxon>
        <taxon>Dikarya</taxon>
        <taxon>Ascomycota</taxon>
        <taxon>Pezizomycotina</taxon>
        <taxon>Sordariomycetes</taxon>
        <taxon>Sordariomycetidae</taxon>
        <taxon>Sordariales</taxon>
        <taxon>Chaetomiaceae</taxon>
        <taxon>Thermothielavioides</taxon>
    </lineage>
</organism>
<dbReference type="Gene3D" id="3.30.470.20">
    <property type="entry name" value="ATP-grasp fold, B domain"/>
    <property type="match status" value="1"/>
</dbReference>
<dbReference type="InterPro" id="IPR011054">
    <property type="entry name" value="Rudment_hybrid_motif"/>
</dbReference>
<evidence type="ECO:0000313" key="10">
    <source>
        <dbReference type="Proteomes" id="UP000289323"/>
    </source>
</evidence>
<dbReference type="Pfam" id="PF00731">
    <property type="entry name" value="AIRC"/>
    <property type="match status" value="1"/>
</dbReference>
<accession>A0A446B770</accession>
<proteinExistence type="inferred from homology"/>
<dbReference type="EC" id="4.1.1.21" evidence="2"/>
<protein>
    <recommendedName>
        <fullName evidence="3">Phosphoribosylaminoimidazole carboxylase</fullName>
        <ecNumber evidence="2">4.1.1.21</ecNumber>
    </recommendedName>
</protein>
<dbReference type="UniPathway" id="UPA00074">
    <property type="reaction ID" value="UER00130"/>
</dbReference>
<dbReference type="GO" id="GO:0004638">
    <property type="term" value="F:phosphoribosylaminoimidazole carboxylase activity"/>
    <property type="evidence" value="ECO:0007669"/>
    <property type="project" value="UniProtKB-EC"/>
</dbReference>
<evidence type="ECO:0000313" key="9">
    <source>
        <dbReference type="EMBL" id="SPQ18322.1"/>
    </source>
</evidence>
<dbReference type="InterPro" id="IPR040686">
    <property type="entry name" value="PurK_C"/>
</dbReference>
<dbReference type="EMBL" id="OUUZ01000001">
    <property type="protein sequence ID" value="SPQ18322.1"/>
    <property type="molecule type" value="Genomic_DNA"/>
</dbReference>
<name>A0A446B770_9PEZI</name>
<dbReference type="PROSITE" id="PS50975">
    <property type="entry name" value="ATP_GRASP"/>
    <property type="match status" value="1"/>
</dbReference>
<dbReference type="InterPro" id="IPR000031">
    <property type="entry name" value="PurE_dom"/>
</dbReference>
<keyword evidence="5" id="KW-0658">Purine biosynthesis</keyword>
<dbReference type="Pfam" id="PF17769">
    <property type="entry name" value="PurK_C"/>
    <property type="match status" value="1"/>
</dbReference>
<dbReference type="PANTHER" id="PTHR11609:SF5">
    <property type="entry name" value="PHOSPHORIBOSYLAMINOIMIDAZOLE CARBOXYLASE"/>
    <property type="match status" value="1"/>
</dbReference>
<comment type="pathway">
    <text evidence="1">Purine metabolism; IMP biosynthesis via de novo pathway; 5-amino-1-(5-phospho-D-ribosyl)imidazole-4-carboxylate from 5-amino-1-(5-phospho-D-ribosyl)imidazole (carboxylase route): step 1/1.</text>
</comment>
<dbReference type="InterPro" id="IPR033747">
    <property type="entry name" value="PurE_ClassI"/>
</dbReference>
<evidence type="ECO:0000259" key="8">
    <source>
        <dbReference type="PROSITE" id="PS50975"/>
    </source>
</evidence>
<evidence type="ECO:0000256" key="4">
    <source>
        <dbReference type="ARBA" id="ARBA00022741"/>
    </source>
</evidence>
<keyword evidence="6 7" id="KW-0067">ATP-binding</keyword>
<dbReference type="SUPFAM" id="SSF52255">
    <property type="entry name" value="N5-CAIR mutase (phosphoribosylaminoimidazole carboxylase, PurE)"/>
    <property type="match status" value="1"/>
</dbReference>
<sequence>MVIRTEDDNGQLKRCVAYPAVETVHEDSICTKVFMPPRDVPEAVCEAARKLATEVVSTLWGRGVFAVEMFLLADGSLMVNEVAPRPHNSGHYTIEAVPQMSQYKAQLHAVLDLPVPEKLTPRVPSAIMLNILGGATPSAHLKLAELARATFDDDMDVYLHLYNKESKPGRKIGHITLTGTSTIQELEAKAKPFIDLVDEIRRERISASAETLRPKQETAAGLDVLRAFGVPYALDITSAHRTARYMMRVAEEAAGRGIRVIIAAAGGAAHLPGMLASETPLPVVGVPVKATHLDGLDSLLSIVQMPRGVPTATVGINNSTNAALLAVRILGSFMPEYQEKMRRYQLDMEEQVMVKGNKLRELGDVEYLAAKGK</sequence>
<dbReference type="SUPFAM" id="SSF56059">
    <property type="entry name" value="Glutathione synthetase ATP-binding domain-like"/>
    <property type="match status" value="1"/>
</dbReference>
<feature type="domain" description="ATP-grasp" evidence="8">
    <location>
        <begin position="37"/>
        <end position="111"/>
    </location>
</feature>
<dbReference type="AlphaFoldDB" id="A0A446B770"/>
<dbReference type="Gene3D" id="3.40.50.1970">
    <property type="match status" value="1"/>
</dbReference>
<dbReference type="GO" id="GO:0005524">
    <property type="term" value="F:ATP binding"/>
    <property type="evidence" value="ECO:0007669"/>
    <property type="project" value="UniProtKB-UniRule"/>
</dbReference>
<dbReference type="InterPro" id="IPR003135">
    <property type="entry name" value="ATP-grasp_carboxylate-amine"/>
</dbReference>
<dbReference type="SMART" id="SM01001">
    <property type="entry name" value="AIRC"/>
    <property type="match status" value="1"/>
</dbReference>
<dbReference type="Proteomes" id="UP000289323">
    <property type="component" value="Unassembled WGS sequence"/>
</dbReference>
<dbReference type="HAMAP" id="MF_01929">
    <property type="entry name" value="PurE_classI"/>
    <property type="match status" value="1"/>
</dbReference>
<dbReference type="GO" id="GO:0046872">
    <property type="term" value="F:metal ion binding"/>
    <property type="evidence" value="ECO:0007669"/>
    <property type="project" value="InterPro"/>
</dbReference>
<evidence type="ECO:0000256" key="1">
    <source>
        <dbReference type="ARBA" id="ARBA00004747"/>
    </source>
</evidence>
<evidence type="ECO:0000256" key="3">
    <source>
        <dbReference type="ARBA" id="ARBA00021059"/>
    </source>
</evidence>
<dbReference type="SUPFAM" id="SSF51246">
    <property type="entry name" value="Rudiment single hybrid motif"/>
    <property type="match status" value="1"/>
</dbReference>
<gene>
    <name evidence="9" type="ORF">TT172_LOCUS741</name>
</gene>
<reference evidence="9 10" key="1">
    <citation type="submission" date="2018-04" db="EMBL/GenBank/DDBJ databases">
        <authorList>
            <person name="Huttner S."/>
            <person name="Dainat J."/>
        </authorList>
    </citation>
    <scope>NUCLEOTIDE SEQUENCE [LARGE SCALE GENOMIC DNA]</scope>
</reference>
<evidence type="ECO:0000256" key="7">
    <source>
        <dbReference type="PROSITE-ProRule" id="PRU00409"/>
    </source>
</evidence>
<evidence type="ECO:0000256" key="2">
    <source>
        <dbReference type="ARBA" id="ARBA00012329"/>
    </source>
</evidence>
<dbReference type="InterPro" id="IPR011761">
    <property type="entry name" value="ATP-grasp"/>
</dbReference>
<dbReference type="Pfam" id="PF02222">
    <property type="entry name" value="ATP-grasp"/>
    <property type="match status" value="1"/>
</dbReference>
<keyword evidence="4 7" id="KW-0547">Nucleotide-binding</keyword>
<dbReference type="PANTHER" id="PTHR11609">
    <property type="entry name" value="PURINE BIOSYNTHESIS PROTEIN 6/7, PUR6/7"/>
    <property type="match status" value="1"/>
</dbReference>
<dbReference type="NCBIfam" id="TIGR01162">
    <property type="entry name" value="purE"/>
    <property type="match status" value="1"/>
</dbReference>
<evidence type="ECO:0000256" key="6">
    <source>
        <dbReference type="ARBA" id="ARBA00022840"/>
    </source>
</evidence>
<evidence type="ECO:0000256" key="5">
    <source>
        <dbReference type="ARBA" id="ARBA00022755"/>
    </source>
</evidence>